<keyword evidence="3" id="KW-0560">Oxidoreductase</keyword>
<dbReference type="InterPro" id="IPR014105">
    <property type="entry name" value="Carotenoid/retinoid_OxRdtase"/>
</dbReference>
<dbReference type="Gene3D" id="3.50.50.60">
    <property type="entry name" value="FAD/NAD(P)-binding domain"/>
    <property type="match status" value="2"/>
</dbReference>
<evidence type="ECO:0000256" key="1">
    <source>
        <dbReference type="ARBA" id="ARBA00004829"/>
    </source>
</evidence>
<dbReference type="NCBIfam" id="TIGR02734">
    <property type="entry name" value="crtI_fam"/>
    <property type="match status" value="1"/>
</dbReference>
<dbReference type="EMBL" id="HBHM01000873">
    <property type="protein sequence ID" value="CAD9721389.1"/>
    <property type="molecule type" value="Transcribed_RNA"/>
</dbReference>
<sequence length="560" mass="60526">MVMEGAAGRSARSAVVVGGGVGGLSTAIRLKLSGQFDRVRILEKNDRLGGRVKTLMLESSTSSSSVYRFDTGPSLLLFPEEYMRTFEELGCELPEMKPVGSVGYRCFFNRGGPRRPGEGSSATRRGEGQPPDTLDLLLEDDEMAAQLESVEEGAGEAYSRMIRAARTALEVGNGAFIDRNFATLAEFVNPLRFLPLLPRLVDGGILNPLSLLRPLDGWLRGYFRDPRIRALFTFQTLYVGLSPYTAPSAFSLLAATELTDGVYYPAGGFGEVALALEARAKQVGVEVELAAEVEAVTTSSRGWVSGVRTKGGRGHDASVVVVNADLPWAQRNIAGLGEKGKTEVRGGGPDDSRGYSAGIVEFCWGVRGDDLQALQQHNVFLSSKSSKSFEESWTRPGSKGGDLPEDANFYIHVPSKTDPTAVSGPGPLHSVMVLFPVANKAELQAGVEYADLVEWSRDLILRRLKEVGVDLEGKIEVEAVTDPDAWESEYNLQNGAAFGLAHGLDQLGWFRPRNKDESRCGVYYVGASTHPGNGVPLVFKSARLVCERILEDLGPSANEM</sequence>
<protein>
    <recommendedName>
        <fullName evidence="5">Amine oxidase domain-containing protein</fullName>
    </recommendedName>
</protein>
<evidence type="ECO:0000256" key="4">
    <source>
        <dbReference type="SAM" id="MobiDB-lite"/>
    </source>
</evidence>
<dbReference type="Pfam" id="PF01593">
    <property type="entry name" value="Amino_oxidase"/>
    <property type="match status" value="1"/>
</dbReference>
<dbReference type="InterPro" id="IPR036188">
    <property type="entry name" value="FAD/NAD-bd_sf"/>
</dbReference>
<reference evidence="6" key="1">
    <citation type="submission" date="2021-01" db="EMBL/GenBank/DDBJ databases">
        <authorList>
            <person name="Corre E."/>
            <person name="Pelletier E."/>
            <person name="Niang G."/>
            <person name="Scheremetjew M."/>
            <person name="Finn R."/>
            <person name="Kale V."/>
            <person name="Holt S."/>
            <person name="Cochrane G."/>
            <person name="Meng A."/>
            <person name="Brown T."/>
            <person name="Cohen L."/>
        </authorList>
    </citation>
    <scope>NUCLEOTIDE SEQUENCE</scope>
    <source>
        <strain evidence="6">RCC2335</strain>
    </source>
</reference>
<organism evidence="6">
    <name type="scientific">Chloropicon roscoffensis</name>
    <dbReference type="NCBI Taxonomy" id="1461544"/>
    <lineage>
        <taxon>Eukaryota</taxon>
        <taxon>Viridiplantae</taxon>
        <taxon>Chlorophyta</taxon>
        <taxon>Chloropicophyceae</taxon>
        <taxon>Chloropicales</taxon>
        <taxon>Chloropicaceae</taxon>
        <taxon>Chloropicon</taxon>
    </lineage>
</organism>
<evidence type="ECO:0000313" key="6">
    <source>
        <dbReference type="EMBL" id="CAD9721389.1"/>
    </source>
</evidence>
<keyword evidence="2" id="KW-0125">Carotenoid biosynthesis</keyword>
<proteinExistence type="predicted"/>
<dbReference type="PANTHER" id="PTHR43734">
    <property type="entry name" value="PHYTOENE DESATURASE"/>
    <property type="match status" value="1"/>
</dbReference>
<gene>
    <name evidence="6" type="ORF">CROS1312_LOCUS656</name>
</gene>
<feature type="region of interest" description="Disordered" evidence="4">
    <location>
        <begin position="113"/>
        <end position="132"/>
    </location>
</feature>
<accession>A0A7S2T7Z6</accession>
<dbReference type="AlphaFoldDB" id="A0A7S2T7Z6"/>
<evidence type="ECO:0000256" key="2">
    <source>
        <dbReference type="ARBA" id="ARBA00022746"/>
    </source>
</evidence>
<dbReference type="GO" id="GO:0016117">
    <property type="term" value="P:carotenoid biosynthetic process"/>
    <property type="evidence" value="ECO:0007669"/>
    <property type="project" value="UniProtKB-KW"/>
</dbReference>
<dbReference type="SUPFAM" id="SSF51905">
    <property type="entry name" value="FAD/NAD(P)-binding domain"/>
    <property type="match status" value="1"/>
</dbReference>
<name>A0A7S2T7Z6_9CHLO</name>
<evidence type="ECO:0000256" key="3">
    <source>
        <dbReference type="ARBA" id="ARBA00023002"/>
    </source>
</evidence>
<feature type="domain" description="Amine oxidase" evidence="5">
    <location>
        <begin position="221"/>
        <end position="330"/>
    </location>
</feature>
<dbReference type="InterPro" id="IPR002937">
    <property type="entry name" value="Amino_oxidase"/>
</dbReference>
<dbReference type="PANTHER" id="PTHR43734:SF1">
    <property type="entry name" value="PHYTOENE DESATURASE"/>
    <property type="match status" value="1"/>
</dbReference>
<comment type="pathway">
    <text evidence="1">Carotenoid biosynthesis.</text>
</comment>
<dbReference type="Pfam" id="PF13450">
    <property type="entry name" value="NAD_binding_8"/>
    <property type="match status" value="1"/>
</dbReference>
<dbReference type="GO" id="GO:0016491">
    <property type="term" value="F:oxidoreductase activity"/>
    <property type="evidence" value="ECO:0007669"/>
    <property type="project" value="UniProtKB-KW"/>
</dbReference>
<evidence type="ECO:0000259" key="5">
    <source>
        <dbReference type="Pfam" id="PF01593"/>
    </source>
</evidence>